<reference evidence="2 3" key="1">
    <citation type="submission" date="2021-01" db="EMBL/GenBank/DDBJ databases">
        <title>Whole genome shotgun sequence of Planobispora siamensis NBRC 107568.</title>
        <authorList>
            <person name="Komaki H."/>
            <person name="Tamura T."/>
        </authorList>
    </citation>
    <scope>NUCLEOTIDE SEQUENCE [LARGE SCALE GENOMIC DNA]</scope>
    <source>
        <strain evidence="2 3">NBRC 107568</strain>
    </source>
</reference>
<gene>
    <name evidence="2" type="ORF">Psi01_38500</name>
</gene>
<dbReference type="AlphaFoldDB" id="A0A8J3SIV4"/>
<comment type="caution">
    <text evidence="2">The sequence shown here is derived from an EMBL/GenBank/DDBJ whole genome shotgun (WGS) entry which is preliminary data.</text>
</comment>
<name>A0A8J3SIV4_9ACTN</name>
<accession>A0A8J3SIV4</accession>
<organism evidence="2 3">
    <name type="scientific">Planobispora siamensis</name>
    <dbReference type="NCBI Taxonomy" id="936338"/>
    <lineage>
        <taxon>Bacteria</taxon>
        <taxon>Bacillati</taxon>
        <taxon>Actinomycetota</taxon>
        <taxon>Actinomycetes</taxon>
        <taxon>Streptosporangiales</taxon>
        <taxon>Streptosporangiaceae</taxon>
        <taxon>Planobispora</taxon>
    </lineage>
</organism>
<proteinExistence type="predicted"/>
<feature type="region of interest" description="Disordered" evidence="1">
    <location>
        <begin position="1"/>
        <end position="37"/>
    </location>
</feature>
<dbReference type="EMBL" id="BOOJ01000032">
    <property type="protein sequence ID" value="GIH93220.1"/>
    <property type="molecule type" value="Genomic_DNA"/>
</dbReference>
<evidence type="ECO:0000313" key="3">
    <source>
        <dbReference type="Proteomes" id="UP000619788"/>
    </source>
</evidence>
<keyword evidence="3" id="KW-1185">Reference proteome</keyword>
<evidence type="ECO:0000256" key="1">
    <source>
        <dbReference type="SAM" id="MobiDB-lite"/>
    </source>
</evidence>
<dbReference type="Proteomes" id="UP000619788">
    <property type="component" value="Unassembled WGS sequence"/>
</dbReference>
<evidence type="ECO:0000313" key="2">
    <source>
        <dbReference type="EMBL" id="GIH93220.1"/>
    </source>
</evidence>
<protein>
    <submittedName>
        <fullName evidence="2">Uncharacterized protein</fullName>
    </submittedName>
</protein>
<sequence length="61" mass="6047">MSDIDAVAMSCRRASGTGPGNSPVSAGIGDSSDAGKVLPGKVLGEAERTFRGGGRAEKVIV</sequence>